<feature type="region of interest" description="Disordered" evidence="1">
    <location>
        <begin position="347"/>
        <end position="503"/>
    </location>
</feature>
<feature type="compositionally biased region" description="Basic and acidic residues" evidence="1">
    <location>
        <begin position="430"/>
        <end position="468"/>
    </location>
</feature>
<name>A0A0L0W4V3_9BASI</name>
<organism evidence="3 4">
    <name type="scientific">Puccinia striiformis f. sp. tritici PST-78</name>
    <dbReference type="NCBI Taxonomy" id="1165861"/>
    <lineage>
        <taxon>Eukaryota</taxon>
        <taxon>Fungi</taxon>
        <taxon>Dikarya</taxon>
        <taxon>Basidiomycota</taxon>
        <taxon>Pucciniomycotina</taxon>
        <taxon>Pucciniomycetes</taxon>
        <taxon>Pucciniales</taxon>
        <taxon>Pucciniaceae</taxon>
        <taxon>Puccinia</taxon>
    </lineage>
</organism>
<proteinExistence type="predicted"/>
<feature type="region of interest" description="Disordered" evidence="1">
    <location>
        <begin position="1"/>
        <end position="96"/>
    </location>
</feature>
<keyword evidence="4" id="KW-1185">Reference proteome</keyword>
<dbReference type="Proteomes" id="UP000054564">
    <property type="component" value="Unassembled WGS sequence"/>
</dbReference>
<evidence type="ECO:0000313" key="4">
    <source>
        <dbReference type="Proteomes" id="UP000054564"/>
    </source>
</evidence>
<evidence type="ECO:0000256" key="1">
    <source>
        <dbReference type="SAM" id="MobiDB-lite"/>
    </source>
</evidence>
<dbReference type="EMBL" id="AJIL01000003">
    <property type="protein sequence ID" value="KNF06551.1"/>
    <property type="molecule type" value="Genomic_DNA"/>
</dbReference>
<evidence type="ECO:0000313" key="3">
    <source>
        <dbReference type="EMBL" id="KNF06551.1"/>
    </source>
</evidence>
<accession>A0A0L0W4V3</accession>
<dbReference type="InterPro" id="IPR029466">
    <property type="entry name" value="NAM-associated_C"/>
</dbReference>
<dbReference type="AlphaFoldDB" id="A0A0L0W4V3"/>
<feature type="compositionally biased region" description="Pro residues" evidence="1">
    <location>
        <begin position="1"/>
        <end position="10"/>
    </location>
</feature>
<feature type="compositionally biased region" description="Basic and acidic residues" evidence="1">
    <location>
        <begin position="347"/>
        <end position="403"/>
    </location>
</feature>
<dbReference type="Pfam" id="PF14303">
    <property type="entry name" value="NAM-associated"/>
    <property type="match status" value="1"/>
</dbReference>
<feature type="compositionally biased region" description="Acidic residues" evidence="1">
    <location>
        <begin position="469"/>
        <end position="483"/>
    </location>
</feature>
<dbReference type="PANTHER" id="PTHR45125:SF3">
    <property type="entry name" value="NO-APICAL-MERISTEM-ASSOCIATED CARBOXY-TERMINAL DOMAIN PROTEIN"/>
    <property type="match status" value="1"/>
</dbReference>
<protein>
    <recommendedName>
        <fullName evidence="2">No apical meristem-associated C-terminal domain-containing protein</fullName>
    </recommendedName>
</protein>
<feature type="compositionally biased region" description="Polar residues" evidence="1">
    <location>
        <begin position="55"/>
        <end position="75"/>
    </location>
</feature>
<reference evidence="4" key="1">
    <citation type="submission" date="2014-03" db="EMBL/GenBank/DDBJ databases">
        <title>The Genome Sequence of Puccinia striiformis f. sp. tritici PST-78.</title>
        <authorList>
            <consortium name="The Broad Institute Genome Sequencing Platform"/>
            <person name="Cuomo C."/>
            <person name="Hulbert S."/>
            <person name="Chen X."/>
            <person name="Walker B."/>
            <person name="Young S.K."/>
            <person name="Zeng Q."/>
            <person name="Gargeya S."/>
            <person name="Fitzgerald M."/>
            <person name="Haas B."/>
            <person name="Abouelleil A."/>
            <person name="Alvarado L."/>
            <person name="Arachchi H.M."/>
            <person name="Berlin A.M."/>
            <person name="Chapman S.B."/>
            <person name="Goldberg J."/>
            <person name="Griggs A."/>
            <person name="Gujja S."/>
            <person name="Hansen M."/>
            <person name="Howarth C."/>
            <person name="Imamovic A."/>
            <person name="Larimer J."/>
            <person name="McCowan C."/>
            <person name="Montmayeur A."/>
            <person name="Murphy C."/>
            <person name="Neiman D."/>
            <person name="Pearson M."/>
            <person name="Priest M."/>
            <person name="Roberts A."/>
            <person name="Saif S."/>
            <person name="Shea T."/>
            <person name="Sisk P."/>
            <person name="Sykes S."/>
            <person name="Wortman J."/>
            <person name="Nusbaum C."/>
            <person name="Birren B."/>
        </authorList>
    </citation>
    <scope>NUCLEOTIDE SEQUENCE [LARGE SCALE GENOMIC DNA]</scope>
    <source>
        <strain evidence="4">race PST-78</strain>
    </source>
</reference>
<comment type="caution">
    <text evidence="3">The sequence shown here is derived from an EMBL/GenBank/DDBJ whole genome shotgun (WGS) entry which is preliminary data.</text>
</comment>
<feature type="compositionally biased region" description="Acidic residues" evidence="1">
    <location>
        <begin position="490"/>
        <end position="503"/>
    </location>
</feature>
<dbReference type="PANTHER" id="PTHR45125">
    <property type="entry name" value="F21J9.4-RELATED"/>
    <property type="match status" value="1"/>
</dbReference>
<dbReference type="STRING" id="1165861.A0A0L0W4V3"/>
<feature type="compositionally biased region" description="Low complexity" evidence="1">
    <location>
        <begin position="404"/>
        <end position="413"/>
    </location>
</feature>
<gene>
    <name evidence="3" type="ORF">PSTG_00425</name>
</gene>
<evidence type="ECO:0000259" key="2">
    <source>
        <dbReference type="Pfam" id="PF14303"/>
    </source>
</evidence>
<feature type="domain" description="No apical meristem-associated C-terminal" evidence="2">
    <location>
        <begin position="201"/>
        <end position="344"/>
    </location>
</feature>
<sequence>MAPNPNPNLPSSPTQRKTTKRKSRIAAGSQPLEVEIGDDEPATQPPKKARKPTKKQSNASVAPQTDPQTNENITKNDGESQVEVGELKKTSGSRSGNYITEEDVQICLSWLETTEDPLNSTNQSGTTFWDRVHGHYMEQVPQYPRSADSVKSRFGIIQRLTTKFHGCVKQIILANQSGKTIADRIPAALKLYVALKKDKGKDYTHMQCYHILSTAQKWLDYCEQLEQKRLADLKKNKLSSDNPQSDLASEITAIASTRSDDTYRPPGNKKAKDAWVQELKDTKWKDELIKVNRELANHSQSQSAILAEQKEALVAMSDESTMLVDLDGLTDAKREFFEWKQQKIMEKMKKAKADEVQKKKEEEEKKIKEEEEKKKKEEEEKKKKEEEEKKKKEDEQKEKDTTQKKASATSKKNTSVKKKDIAPKVVPKKAAKDTKAAAEARKKMADKKKKEEDEAVRRIVKQLAREQEGGEDEDEDEDDEGQEEEKGSEYNEEELLEDIEMEM</sequence>